<dbReference type="SUPFAM" id="SSF56300">
    <property type="entry name" value="Metallo-dependent phosphatases"/>
    <property type="match status" value="1"/>
</dbReference>
<evidence type="ECO:0000256" key="4">
    <source>
        <dbReference type="ARBA" id="ARBA00004196"/>
    </source>
</evidence>
<dbReference type="Proteomes" id="UP001370590">
    <property type="component" value="Unassembled WGS sequence"/>
</dbReference>
<comment type="catalytic activity">
    <reaction evidence="1">
        <text>a ribonucleoside 3'-phosphate + H2O = a ribonucleoside + phosphate</text>
        <dbReference type="Rhea" id="RHEA:10144"/>
        <dbReference type="ChEBI" id="CHEBI:13197"/>
        <dbReference type="ChEBI" id="CHEBI:15377"/>
        <dbReference type="ChEBI" id="CHEBI:18254"/>
        <dbReference type="ChEBI" id="CHEBI:43474"/>
        <dbReference type="EC" id="3.1.3.6"/>
    </reaction>
</comment>
<keyword evidence="9 11" id="KW-0378">Hydrolase</keyword>
<evidence type="ECO:0000256" key="2">
    <source>
        <dbReference type="ARBA" id="ARBA00001730"/>
    </source>
</evidence>
<comment type="similarity">
    <text evidence="5 11">Belongs to the 5'-nucleotidase family.</text>
</comment>
<keyword evidence="10" id="KW-0511">Multifunctional enzyme</keyword>
<keyword evidence="15" id="KW-1185">Reference proteome</keyword>
<feature type="domain" description="5'-Nucleotidase C-terminal" evidence="13">
    <location>
        <begin position="325"/>
        <end position="479"/>
    </location>
</feature>
<dbReference type="PANTHER" id="PTHR11575:SF6">
    <property type="entry name" value="2',3'-CYCLIC-NUCLEOTIDE 2'-PHOSPHODIESTERASE_3'-NUCLEOTIDASE"/>
    <property type="match status" value="1"/>
</dbReference>
<keyword evidence="8 11" id="KW-0547">Nucleotide-binding</keyword>
<evidence type="ECO:0000313" key="14">
    <source>
        <dbReference type="EMBL" id="MEJ6400078.1"/>
    </source>
</evidence>
<evidence type="ECO:0000256" key="1">
    <source>
        <dbReference type="ARBA" id="ARBA00000527"/>
    </source>
</evidence>
<name>A0ABU8SKV1_9LACO</name>
<dbReference type="EMBL" id="JAWMWH010000001">
    <property type="protein sequence ID" value="MEJ6400078.1"/>
    <property type="molecule type" value="Genomic_DNA"/>
</dbReference>
<dbReference type="InterPro" id="IPR006146">
    <property type="entry name" value="5'-Nucleotdase_CS"/>
</dbReference>
<evidence type="ECO:0000256" key="11">
    <source>
        <dbReference type="RuleBase" id="RU362119"/>
    </source>
</evidence>
<gene>
    <name evidence="14" type="ORF">R4146_02645</name>
</gene>
<dbReference type="CDD" id="cd07410">
    <property type="entry name" value="MPP_CpdB_N"/>
    <property type="match status" value="1"/>
</dbReference>
<organism evidence="14 15">
    <name type="scientific">Nicoliella lavandulae</name>
    <dbReference type="NCBI Taxonomy" id="3082954"/>
    <lineage>
        <taxon>Bacteria</taxon>
        <taxon>Bacillati</taxon>
        <taxon>Bacillota</taxon>
        <taxon>Bacilli</taxon>
        <taxon>Lactobacillales</taxon>
        <taxon>Lactobacillaceae</taxon>
        <taxon>Nicoliella</taxon>
    </lineage>
</organism>
<reference evidence="14 15" key="1">
    <citation type="submission" date="2023-10" db="EMBL/GenBank/DDBJ databases">
        <title>Nicoliella lavandulae sp. nov. isolated from Lavandula angustifolia flowers.</title>
        <authorList>
            <person name="Alcantara C."/>
            <person name="Zuniga M."/>
            <person name="Landete J.M."/>
            <person name="Monedero V."/>
        </authorList>
    </citation>
    <scope>NUCLEOTIDE SEQUENCE [LARGE SCALE GENOMIC DNA]</scope>
    <source>
        <strain evidence="14 15">Es01</strain>
    </source>
</reference>
<proteinExistence type="inferred from homology"/>
<feature type="domain" description="Calcineurin-like phosphoesterase" evidence="12">
    <location>
        <begin position="4"/>
        <end position="235"/>
    </location>
</feature>
<evidence type="ECO:0000256" key="8">
    <source>
        <dbReference type="ARBA" id="ARBA00022741"/>
    </source>
</evidence>
<dbReference type="SUPFAM" id="SSF55816">
    <property type="entry name" value="5'-nucleotidase (syn. UDP-sugar hydrolase), C-terminal domain"/>
    <property type="match status" value="1"/>
</dbReference>
<dbReference type="RefSeq" id="WP_339959899.1">
    <property type="nucleotide sequence ID" value="NZ_JAWMWH010000001.1"/>
</dbReference>
<dbReference type="Pfam" id="PF00149">
    <property type="entry name" value="Metallophos"/>
    <property type="match status" value="1"/>
</dbReference>
<dbReference type="InterPro" id="IPR036907">
    <property type="entry name" value="5'-Nucleotdase_C_sf"/>
</dbReference>
<dbReference type="InterPro" id="IPR006179">
    <property type="entry name" value="5_nucleotidase/apyrase"/>
</dbReference>
<keyword evidence="6" id="KW-0479">Metal-binding</keyword>
<evidence type="ECO:0000256" key="6">
    <source>
        <dbReference type="ARBA" id="ARBA00022723"/>
    </source>
</evidence>
<dbReference type="InterPro" id="IPR008334">
    <property type="entry name" value="5'-Nucleotdase_C"/>
</dbReference>
<evidence type="ECO:0000256" key="7">
    <source>
        <dbReference type="ARBA" id="ARBA00022729"/>
    </source>
</evidence>
<dbReference type="InterPro" id="IPR004843">
    <property type="entry name" value="Calcineurin-like_PHP"/>
</dbReference>
<dbReference type="PROSITE" id="PS00786">
    <property type="entry name" value="5_NUCLEOTIDASE_2"/>
    <property type="match status" value="1"/>
</dbReference>
<dbReference type="InterPro" id="IPR041827">
    <property type="entry name" value="CpdB_N"/>
</dbReference>
<evidence type="ECO:0000259" key="13">
    <source>
        <dbReference type="Pfam" id="PF02872"/>
    </source>
</evidence>
<dbReference type="PANTHER" id="PTHR11575">
    <property type="entry name" value="5'-NUCLEOTIDASE-RELATED"/>
    <property type="match status" value="1"/>
</dbReference>
<evidence type="ECO:0000259" key="12">
    <source>
        <dbReference type="Pfam" id="PF00149"/>
    </source>
</evidence>
<evidence type="ECO:0000256" key="9">
    <source>
        <dbReference type="ARBA" id="ARBA00022801"/>
    </source>
</evidence>
<protein>
    <submittedName>
        <fullName evidence="14">Bifunctional UDP-sugar hydrolase/5'-nucleotidase</fullName>
    </submittedName>
</protein>
<evidence type="ECO:0000256" key="10">
    <source>
        <dbReference type="ARBA" id="ARBA00023268"/>
    </source>
</evidence>
<keyword evidence="7" id="KW-0732">Signal</keyword>
<comment type="catalytic activity">
    <reaction evidence="2">
        <text>a nucleoside 2',3'-cyclic phosphate + H2O = a nucleoside 3'-phosphate + H(+)</text>
        <dbReference type="Rhea" id="RHEA:19621"/>
        <dbReference type="ChEBI" id="CHEBI:15377"/>
        <dbReference type="ChEBI" id="CHEBI:15378"/>
        <dbReference type="ChEBI" id="CHEBI:66949"/>
        <dbReference type="ChEBI" id="CHEBI:66954"/>
        <dbReference type="EC" id="3.1.4.16"/>
    </reaction>
</comment>
<evidence type="ECO:0000256" key="5">
    <source>
        <dbReference type="ARBA" id="ARBA00006654"/>
    </source>
</evidence>
<comment type="caution">
    <text evidence="14">The sequence shown here is derived from an EMBL/GenBank/DDBJ whole genome shotgun (WGS) entry which is preliminary data.</text>
</comment>
<evidence type="ECO:0000313" key="15">
    <source>
        <dbReference type="Proteomes" id="UP001370590"/>
    </source>
</evidence>
<dbReference type="GO" id="GO:0016787">
    <property type="term" value="F:hydrolase activity"/>
    <property type="evidence" value="ECO:0007669"/>
    <property type="project" value="UniProtKB-KW"/>
</dbReference>
<comment type="subcellular location">
    <subcellularLocation>
        <location evidence="4">Cell envelope</location>
    </subcellularLocation>
</comment>
<evidence type="ECO:0000256" key="3">
    <source>
        <dbReference type="ARBA" id="ARBA00001968"/>
    </source>
</evidence>
<dbReference type="Gene3D" id="3.60.21.10">
    <property type="match status" value="1"/>
</dbReference>
<dbReference type="InterPro" id="IPR029052">
    <property type="entry name" value="Metallo-depent_PP-like"/>
</dbReference>
<comment type="cofactor">
    <cofactor evidence="3">
        <name>a divalent metal cation</name>
        <dbReference type="ChEBI" id="CHEBI:60240"/>
    </cofactor>
</comment>
<dbReference type="Pfam" id="PF02872">
    <property type="entry name" value="5_nucleotid_C"/>
    <property type="match status" value="1"/>
</dbReference>
<dbReference type="Gene3D" id="3.90.780.10">
    <property type="entry name" value="5'-Nucleotidase, C-terminal domain"/>
    <property type="match status" value="1"/>
</dbReference>
<dbReference type="PRINTS" id="PR01607">
    <property type="entry name" value="APYRASEFAMLY"/>
</dbReference>
<sequence>MKLTILSTSDTHGFIEPTNYVSAQNDKPFGLERAASCIKHLQSECKNTITIDNGDYLEGSPLAYYIAKIKDQSGPDQIDASFNMINYDYGVLGNHEFNYGLPYLQNSIKHTHRQDLCANIVDQNGDHVLGAPYAIKEIDGVKVGIIGMTTRGATKWESSENIIGLQFLSVAETASKYVPIVRQQADVVVIAYHGGFERNSEGVATEPLEGSENESYAMLKDVPGIDALVTGHQHRKIASKLFNVPITQPGHRGEFVGKIDLNIEKVDGKYRVTSSDAELVKTADYAPDPAIKNYIKPLSQQVNRWLDEPLSKIDGSLYFDDAFEARVHKTSFIEFIQKVQMETMGVDISATALFNNEAHGFENPITMRNIMTNYVYPNKLAVLEITGADLKAAMEISAKYFALKDGQIVVNEAFIYPKARHYNYDMYEGVNYTIKVGNPEGQRIIDLTYHGEPVRPDQKLKIVLNQYRASGGGHFPMFSNDKVIAKDSVMMSQLIANYLRNHPHIKATNNHNFKVIK</sequence>
<accession>A0ABU8SKV1</accession>